<dbReference type="PROSITE" id="PS50112">
    <property type="entry name" value="PAS"/>
    <property type="match status" value="1"/>
</dbReference>
<reference evidence="3" key="1">
    <citation type="journal article" date="2019" name="Int. J. Syst. Evol. Microbiol.">
        <title>The Global Catalogue of Microorganisms (GCM) 10K type strain sequencing project: providing services to taxonomists for standard genome sequencing and annotation.</title>
        <authorList>
            <consortium name="The Broad Institute Genomics Platform"/>
            <consortium name="The Broad Institute Genome Sequencing Center for Infectious Disease"/>
            <person name="Wu L."/>
            <person name="Ma J."/>
        </authorList>
    </citation>
    <scope>NUCLEOTIDE SEQUENCE [LARGE SCALE GENOMIC DNA]</scope>
    <source>
        <strain evidence="3">CGMCC 1.7030</strain>
    </source>
</reference>
<dbReference type="RefSeq" id="WP_377917772.1">
    <property type="nucleotide sequence ID" value="NZ_JBHSKS010000025.1"/>
</dbReference>
<proteinExistence type="predicted"/>
<dbReference type="Pfam" id="PF08448">
    <property type="entry name" value="PAS_4"/>
    <property type="match status" value="1"/>
</dbReference>
<dbReference type="InterPro" id="IPR036097">
    <property type="entry name" value="HisK_dim/P_sf"/>
</dbReference>
<dbReference type="InterPro" id="IPR052155">
    <property type="entry name" value="Biofilm_reg_signaling"/>
</dbReference>
<feature type="domain" description="PAS" evidence="1">
    <location>
        <begin position="148"/>
        <end position="196"/>
    </location>
</feature>
<evidence type="ECO:0000259" key="1">
    <source>
        <dbReference type="PROSITE" id="PS50112"/>
    </source>
</evidence>
<protein>
    <submittedName>
        <fullName evidence="2">PAS domain-containing protein</fullName>
    </submittedName>
</protein>
<dbReference type="Pfam" id="PF00989">
    <property type="entry name" value="PAS"/>
    <property type="match status" value="1"/>
</dbReference>
<dbReference type="SMART" id="SM00091">
    <property type="entry name" value="PAS"/>
    <property type="match status" value="2"/>
</dbReference>
<dbReference type="SUPFAM" id="SSF47384">
    <property type="entry name" value="Homodimeric domain of signal transducing histidine kinase"/>
    <property type="match status" value="1"/>
</dbReference>
<dbReference type="Proteomes" id="UP001596163">
    <property type="component" value="Unassembled WGS sequence"/>
</dbReference>
<accession>A0ABW0C243</accession>
<dbReference type="InterPro" id="IPR035965">
    <property type="entry name" value="PAS-like_dom_sf"/>
</dbReference>
<dbReference type="PANTHER" id="PTHR44757">
    <property type="entry name" value="DIGUANYLATE CYCLASE DGCP"/>
    <property type="match status" value="1"/>
</dbReference>
<dbReference type="InterPro" id="IPR000014">
    <property type="entry name" value="PAS"/>
</dbReference>
<organism evidence="2 3">
    <name type="scientific">Algoriphagus aquatilis</name>
    <dbReference type="NCBI Taxonomy" id="490186"/>
    <lineage>
        <taxon>Bacteria</taxon>
        <taxon>Pseudomonadati</taxon>
        <taxon>Bacteroidota</taxon>
        <taxon>Cytophagia</taxon>
        <taxon>Cytophagales</taxon>
        <taxon>Cyclobacteriaceae</taxon>
        <taxon>Algoriphagus</taxon>
    </lineage>
</organism>
<dbReference type="EMBL" id="JBHSKS010000025">
    <property type="protein sequence ID" value="MFC5193640.1"/>
    <property type="molecule type" value="Genomic_DNA"/>
</dbReference>
<dbReference type="Gene3D" id="3.30.450.20">
    <property type="entry name" value="PAS domain"/>
    <property type="match status" value="2"/>
</dbReference>
<evidence type="ECO:0000313" key="3">
    <source>
        <dbReference type="Proteomes" id="UP001596163"/>
    </source>
</evidence>
<dbReference type="InterPro" id="IPR013656">
    <property type="entry name" value="PAS_4"/>
</dbReference>
<dbReference type="NCBIfam" id="TIGR00229">
    <property type="entry name" value="sensory_box"/>
    <property type="match status" value="2"/>
</dbReference>
<sequence length="477" mass="54404">MSEIPNSNLTNIQYLESTEEGFILPPDFLGKLKVALWSVLTYEYCQQAAFVLVDGKQRTLISKVSFDESSRKGKGIDPPKGDLFQEIPLNFLVLGKTVGLQFTGLSQSLDRKNMKRIQRLFGNLESALFADTPSIHFEERNKGSQTESEAKYQTLLQNMLNAVVYHDRSGKITYANPAAERILGLTHEQIFGKTSMDPDWKAVYENGREFHGQDHPAMQVLRTGKPVNNVVMGIQPGKAKKITWILINAIPEISENSAEVSQVLVTFSDITQIKAIERKIEEKAAVLRSIIESSTESIWAVNIQLKLRYANTKFVKFCQNSTGKTISIGDPILDFVQEDKRDFWRENYQKVFEGEFLEINDCYQTKKGIEHYRVNINPVYSSGKIIGASVFAMNVTELEQSMHTIRRQNERFREISWLQSHVIRAPLARLMGLVNLLIDHSDWSQIDQSNLLDKMKKASHEIDKVIREISHKSEDLM</sequence>
<name>A0ABW0C243_9BACT</name>
<evidence type="ECO:0000313" key="2">
    <source>
        <dbReference type="EMBL" id="MFC5193640.1"/>
    </source>
</evidence>
<dbReference type="CDD" id="cd00130">
    <property type="entry name" value="PAS"/>
    <property type="match status" value="1"/>
</dbReference>
<dbReference type="SUPFAM" id="SSF55785">
    <property type="entry name" value="PYP-like sensor domain (PAS domain)"/>
    <property type="match status" value="2"/>
</dbReference>
<dbReference type="PANTHER" id="PTHR44757:SF2">
    <property type="entry name" value="BIOFILM ARCHITECTURE MAINTENANCE PROTEIN MBAA"/>
    <property type="match status" value="1"/>
</dbReference>
<gene>
    <name evidence="2" type="ORF">ACFPIK_17840</name>
</gene>
<comment type="caution">
    <text evidence="2">The sequence shown here is derived from an EMBL/GenBank/DDBJ whole genome shotgun (WGS) entry which is preliminary data.</text>
</comment>
<keyword evidence="3" id="KW-1185">Reference proteome</keyword>
<dbReference type="InterPro" id="IPR013767">
    <property type="entry name" value="PAS_fold"/>
</dbReference>